<evidence type="ECO:0000313" key="3">
    <source>
        <dbReference type="Proteomes" id="UP000785679"/>
    </source>
</evidence>
<dbReference type="AlphaFoldDB" id="A0A8J8T8P5"/>
<dbReference type="EMBL" id="RRYP01001711">
    <property type="protein sequence ID" value="TNV85581.1"/>
    <property type="molecule type" value="Genomic_DNA"/>
</dbReference>
<keyword evidence="1" id="KW-0732">Signal</keyword>
<evidence type="ECO:0000313" key="2">
    <source>
        <dbReference type="EMBL" id="TNV85581.1"/>
    </source>
</evidence>
<evidence type="ECO:0000256" key="1">
    <source>
        <dbReference type="SAM" id="SignalP"/>
    </source>
</evidence>
<sequence length="73" mass="8122">MLRHLCSLVLHILSLLPYSLHADSIRLTWLDRSSQCFMVLIICVSEILRLPPSSSLVISGAQALIPIYGVIYA</sequence>
<dbReference type="Proteomes" id="UP000785679">
    <property type="component" value="Unassembled WGS sequence"/>
</dbReference>
<name>A0A8J8T8P5_HALGN</name>
<reference evidence="2" key="1">
    <citation type="submission" date="2019-06" db="EMBL/GenBank/DDBJ databases">
        <authorList>
            <person name="Zheng W."/>
        </authorList>
    </citation>
    <scope>NUCLEOTIDE SEQUENCE</scope>
    <source>
        <strain evidence="2">QDHG01</strain>
    </source>
</reference>
<organism evidence="2 3">
    <name type="scientific">Halteria grandinella</name>
    <dbReference type="NCBI Taxonomy" id="5974"/>
    <lineage>
        <taxon>Eukaryota</taxon>
        <taxon>Sar</taxon>
        <taxon>Alveolata</taxon>
        <taxon>Ciliophora</taxon>
        <taxon>Intramacronucleata</taxon>
        <taxon>Spirotrichea</taxon>
        <taxon>Stichotrichia</taxon>
        <taxon>Sporadotrichida</taxon>
        <taxon>Halteriidae</taxon>
        <taxon>Halteria</taxon>
    </lineage>
</organism>
<keyword evidence="3" id="KW-1185">Reference proteome</keyword>
<accession>A0A8J8T8P5</accession>
<protein>
    <recommendedName>
        <fullName evidence="4">Secreted protein</fullName>
    </recommendedName>
</protein>
<gene>
    <name evidence="2" type="ORF">FGO68_gene12632</name>
</gene>
<proteinExistence type="predicted"/>
<feature type="chain" id="PRO_5035160397" description="Secreted protein" evidence="1">
    <location>
        <begin position="23"/>
        <end position="73"/>
    </location>
</feature>
<comment type="caution">
    <text evidence="2">The sequence shown here is derived from an EMBL/GenBank/DDBJ whole genome shotgun (WGS) entry which is preliminary data.</text>
</comment>
<feature type="signal peptide" evidence="1">
    <location>
        <begin position="1"/>
        <end position="22"/>
    </location>
</feature>
<evidence type="ECO:0008006" key="4">
    <source>
        <dbReference type="Google" id="ProtNLM"/>
    </source>
</evidence>